<dbReference type="SUPFAM" id="SSF51206">
    <property type="entry name" value="cAMP-binding domain-like"/>
    <property type="match status" value="2"/>
</dbReference>
<dbReference type="PANTHER" id="PTHR11635">
    <property type="entry name" value="CAMP-DEPENDENT PROTEIN KINASE REGULATORY CHAIN"/>
    <property type="match status" value="1"/>
</dbReference>
<sequence>MISDEGKTSKTDGILANDSNDNDLLQGLIQVQSEYVVNTLYPTLKEAIKLYLIEAQRNGHFQEFLSKQGLCSKSSEHDDPFKGYAFKTSQPTQRVDMSSKRSTFGATRFRSGSLPIDQNVQSFQSNFEPLECFKDILNELSKHKLQSNEDSNKFKTPVKPSESYLQSKRRSVFSRPYQTVLEMEEFNPPVYQKTQDQLEKLTNVLKNSFLTKNLTQFELKIIADAMFLKQFKRNELIIKYGDLGHEYFILDQGQIEVIVYKEGTDPNDPEIRKKIQNSRFIPPGVGFGEIALLYNDKRTASIRAAVDCNVWVLEGKVFKNIIIKSTIKRRNIELSFLDKVDLFAKLERYEKLKLIDGLEPKKYYQTDFIFEEGEDGDYFYIIEDGEVECLKNSQCEPLEYINVRNLKSGEHFGELALINNQKRSLSVRVISVECKVLRLNTDAFNRILGDINIQLRKNYDGEFDRKFSQLTPYILSRNTISTVIEDIEHEDQFKNMGDIEESLIR</sequence>
<dbReference type="Gene3D" id="2.60.120.10">
    <property type="entry name" value="Jelly Rolls"/>
    <property type="match status" value="2"/>
</dbReference>
<dbReference type="Pfam" id="PF00027">
    <property type="entry name" value="cNMP_binding"/>
    <property type="match status" value="2"/>
</dbReference>
<dbReference type="GO" id="GO:0016301">
    <property type="term" value="F:kinase activity"/>
    <property type="evidence" value="ECO:0007669"/>
    <property type="project" value="UniProtKB-KW"/>
</dbReference>
<dbReference type="InterPro" id="IPR018488">
    <property type="entry name" value="cNMP-bd_CS"/>
</dbReference>
<protein>
    <submittedName>
        <fullName evidence="2">Camp-dependent protein kinase regulatory subunit</fullName>
    </submittedName>
</protein>
<feature type="domain" description="Cyclic nucleotide-binding" evidence="1">
    <location>
        <begin position="210"/>
        <end position="339"/>
    </location>
</feature>
<dbReference type="PANTHER" id="PTHR11635:SF152">
    <property type="entry name" value="CAMP-DEPENDENT PROTEIN KINASE TYPE I REGULATORY SUBUNIT-RELATED"/>
    <property type="match status" value="1"/>
</dbReference>
<accession>A0A078ADB1</accession>
<dbReference type="EMBL" id="CCKQ01008763">
    <property type="protein sequence ID" value="CDW80229.1"/>
    <property type="molecule type" value="Genomic_DNA"/>
</dbReference>
<dbReference type="OrthoDB" id="417078at2759"/>
<dbReference type="PROSITE" id="PS50042">
    <property type="entry name" value="CNMP_BINDING_3"/>
    <property type="match status" value="2"/>
</dbReference>
<evidence type="ECO:0000259" key="1">
    <source>
        <dbReference type="PROSITE" id="PS50042"/>
    </source>
</evidence>
<feature type="domain" description="Cyclic nucleotide-binding" evidence="1">
    <location>
        <begin position="342"/>
        <end position="465"/>
    </location>
</feature>
<proteinExistence type="predicted"/>
<dbReference type="InterPro" id="IPR000595">
    <property type="entry name" value="cNMP-bd_dom"/>
</dbReference>
<keyword evidence="2" id="KW-0418">Kinase</keyword>
<evidence type="ECO:0000313" key="3">
    <source>
        <dbReference type="Proteomes" id="UP000039865"/>
    </source>
</evidence>
<dbReference type="AlphaFoldDB" id="A0A078ADB1"/>
<dbReference type="PROSITE" id="PS00888">
    <property type="entry name" value="CNMP_BINDING_1"/>
    <property type="match status" value="1"/>
</dbReference>
<organism evidence="2 3">
    <name type="scientific">Stylonychia lemnae</name>
    <name type="common">Ciliate</name>
    <dbReference type="NCBI Taxonomy" id="5949"/>
    <lineage>
        <taxon>Eukaryota</taxon>
        <taxon>Sar</taxon>
        <taxon>Alveolata</taxon>
        <taxon>Ciliophora</taxon>
        <taxon>Intramacronucleata</taxon>
        <taxon>Spirotrichea</taxon>
        <taxon>Stichotrichia</taxon>
        <taxon>Sporadotrichida</taxon>
        <taxon>Oxytrichidae</taxon>
        <taxon>Stylonychinae</taxon>
        <taxon>Stylonychia</taxon>
    </lineage>
</organism>
<dbReference type="CDD" id="cd00038">
    <property type="entry name" value="CAP_ED"/>
    <property type="match status" value="2"/>
</dbReference>
<dbReference type="PROSITE" id="PS00889">
    <property type="entry name" value="CNMP_BINDING_2"/>
    <property type="match status" value="1"/>
</dbReference>
<dbReference type="InterPro" id="IPR014710">
    <property type="entry name" value="RmlC-like_jellyroll"/>
</dbReference>
<dbReference type="InParanoid" id="A0A078ADB1"/>
<reference evidence="2 3" key="1">
    <citation type="submission" date="2014-06" db="EMBL/GenBank/DDBJ databases">
        <authorList>
            <person name="Swart Estienne"/>
        </authorList>
    </citation>
    <scope>NUCLEOTIDE SEQUENCE [LARGE SCALE GENOMIC DNA]</scope>
    <source>
        <strain evidence="2 3">130c</strain>
    </source>
</reference>
<keyword evidence="3" id="KW-1185">Reference proteome</keyword>
<dbReference type="SMART" id="SM00100">
    <property type="entry name" value="cNMP"/>
    <property type="match status" value="2"/>
</dbReference>
<dbReference type="Proteomes" id="UP000039865">
    <property type="component" value="Unassembled WGS sequence"/>
</dbReference>
<dbReference type="GO" id="GO:0005952">
    <property type="term" value="C:cAMP-dependent protein kinase complex"/>
    <property type="evidence" value="ECO:0007669"/>
    <property type="project" value="InterPro"/>
</dbReference>
<evidence type="ECO:0000313" key="2">
    <source>
        <dbReference type="EMBL" id="CDW80229.1"/>
    </source>
</evidence>
<dbReference type="InterPro" id="IPR018490">
    <property type="entry name" value="cNMP-bd_dom_sf"/>
</dbReference>
<name>A0A078ADB1_STYLE</name>
<dbReference type="PRINTS" id="PR00103">
    <property type="entry name" value="CAMPKINASE"/>
</dbReference>
<keyword evidence="2" id="KW-0808">Transferase</keyword>
<dbReference type="InterPro" id="IPR050503">
    <property type="entry name" value="cAMP-dep_PK_reg_su-like"/>
</dbReference>
<gene>
    <name evidence="2" type="primary">Contig17778.g18897</name>
    <name evidence="2" type="ORF">STYLEM_9225</name>
</gene>
<dbReference type="GO" id="GO:0005829">
    <property type="term" value="C:cytosol"/>
    <property type="evidence" value="ECO:0007669"/>
    <property type="project" value="TreeGrafter"/>
</dbReference>